<dbReference type="SMART" id="SM00595">
    <property type="entry name" value="MADF"/>
    <property type="match status" value="1"/>
</dbReference>
<dbReference type="GO" id="GO:0005667">
    <property type="term" value="C:transcription regulator complex"/>
    <property type="evidence" value="ECO:0007669"/>
    <property type="project" value="TreeGrafter"/>
</dbReference>
<protein>
    <submittedName>
        <fullName evidence="4">Uncharacterized protein LOC106121343</fullName>
    </submittedName>
</protein>
<dbReference type="GO" id="GO:0003677">
    <property type="term" value="F:DNA binding"/>
    <property type="evidence" value="ECO:0007669"/>
    <property type="project" value="InterPro"/>
</dbReference>
<evidence type="ECO:0000313" key="4">
    <source>
        <dbReference type="RefSeq" id="XP_013172427.1"/>
    </source>
</evidence>
<dbReference type="Pfam" id="PF10545">
    <property type="entry name" value="MADF_DNA_bdg"/>
    <property type="match status" value="1"/>
</dbReference>
<keyword evidence="1" id="KW-0539">Nucleus</keyword>
<comment type="subcellular location">
    <subcellularLocation>
        <location evidence="1">Nucleus</location>
    </subcellularLocation>
</comment>
<dbReference type="InterPro" id="IPR004210">
    <property type="entry name" value="BESS_motif"/>
</dbReference>
<dbReference type="GO" id="GO:0005634">
    <property type="term" value="C:nucleus"/>
    <property type="evidence" value="ECO:0007669"/>
    <property type="project" value="UniProtKB-SubCell"/>
</dbReference>
<dbReference type="PANTHER" id="PTHR12243">
    <property type="entry name" value="MADF DOMAIN TRANSCRIPTION FACTOR"/>
    <property type="match status" value="1"/>
</dbReference>
<feature type="domain" description="BESS" evidence="3">
    <location>
        <begin position="180"/>
        <end position="219"/>
    </location>
</feature>
<dbReference type="GeneID" id="106121343"/>
<dbReference type="InterPro" id="IPR006578">
    <property type="entry name" value="MADF-dom"/>
</dbReference>
<dbReference type="RefSeq" id="XP_013172427.1">
    <property type="nucleotide sequence ID" value="XM_013316973.1"/>
</dbReference>
<dbReference type="GO" id="GO:0006357">
    <property type="term" value="P:regulation of transcription by RNA polymerase II"/>
    <property type="evidence" value="ECO:0007669"/>
    <property type="project" value="TreeGrafter"/>
</dbReference>
<proteinExistence type="predicted"/>
<organism evidence="4">
    <name type="scientific">Papilio xuthus</name>
    <name type="common">Asian swallowtail butterfly</name>
    <dbReference type="NCBI Taxonomy" id="66420"/>
    <lineage>
        <taxon>Eukaryota</taxon>
        <taxon>Metazoa</taxon>
        <taxon>Ecdysozoa</taxon>
        <taxon>Arthropoda</taxon>
        <taxon>Hexapoda</taxon>
        <taxon>Insecta</taxon>
        <taxon>Pterygota</taxon>
        <taxon>Neoptera</taxon>
        <taxon>Endopterygota</taxon>
        <taxon>Lepidoptera</taxon>
        <taxon>Glossata</taxon>
        <taxon>Ditrysia</taxon>
        <taxon>Papilionoidea</taxon>
        <taxon>Papilionidae</taxon>
        <taxon>Papilioninae</taxon>
        <taxon>Papilio</taxon>
    </lineage>
</organism>
<dbReference type="PANTHER" id="PTHR12243:SF67">
    <property type="entry name" value="COREPRESSOR OF PANGOLIN, ISOFORM A-RELATED"/>
    <property type="match status" value="1"/>
</dbReference>
<dbReference type="PROSITE" id="PS51031">
    <property type="entry name" value="BESS"/>
    <property type="match status" value="1"/>
</dbReference>
<dbReference type="Proteomes" id="UP000694872">
    <property type="component" value="Unplaced"/>
</dbReference>
<feature type="domain" description="MADF" evidence="2">
    <location>
        <begin position="5"/>
        <end position="94"/>
    </location>
</feature>
<reference evidence="4" key="1">
    <citation type="submission" date="2025-08" db="UniProtKB">
        <authorList>
            <consortium name="RefSeq"/>
        </authorList>
    </citation>
    <scope>IDENTIFICATION</scope>
</reference>
<name>A0AAJ7ED05_PAPXU</name>
<sequence length="237" mass="27474">MDATQLIAIVQGYEELYNFNHPDYSNHQRRDIIWDEIGKRLKQKGNVCKERWTRIRDNYRKALNLRKTKSGQAASKIKPPKFSQELAFLAPYVNDDEEQQTDLSPIYVNNNDESQFEAQSDSNSIHHNELTDTPNPLIIESATSSRILDRNSSCVPSQELHTPEVLQDYLARAEQNRNENDPLLHFFISMAKTVKTFPLQDQIQIKAQLFEIVNSVEMRLATTPIETDTKSYGVWFK</sequence>
<evidence type="ECO:0000259" key="3">
    <source>
        <dbReference type="PROSITE" id="PS51031"/>
    </source>
</evidence>
<dbReference type="InterPro" id="IPR039353">
    <property type="entry name" value="TF_Adf1"/>
</dbReference>
<evidence type="ECO:0000256" key="1">
    <source>
        <dbReference type="PROSITE-ProRule" id="PRU00371"/>
    </source>
</evidence>
<accession>A0AAJ7ED05</accession>
<evidence type="ECO:0000259" key="2">
    <source>
        <dbReference type="PROSITE" id="PS51029"/>
    </source>
</evidence>
<dbReference type="AlphaFoldDB" id="A0AAJ7ED05"/>
<gene>
    <name evidence="4" type="primary">LOC106121343</name>
</gene>
<dbReference type="KEGG" id="pxu:106121343"/>
<dbReference type="PROSITE" id="PS51029">
    <property type="entry name" value="MADF"/>
    <property type="match status" value="1"/>
</dbReference>